<organism evidence="1 2">
    <name type="scientific">Meloidogyne enterolobii</name>
    <name type="common">Root-knot nematode worm</name>
    <name type="synonym">Meloidogyne mayaguensis</name>
    <dbReference type="NCBI Taxonomy" id="390850"/>
    <lineage>
        <taxon>Eukaryota</taxon>
        <taxon>Metazoa</taxon>
        <taxon>Ecdysozoa</taxon>
        <taxon>Nematoda</taxon>
        <taxon>Chromadorea</taxon>
        <taxon>Rhabditida</taxon>
        <taxon>Tylenchina</taxon>
        <taxon>Tylenchomorpha</taxon>
        <taxon>Tylenchoidea</taxon>
        <taxon>Meloidogynidae</taxon>
        <taxon>Meloidogyninae</taxon>
        <taxon>Meloidogyne</taxon>
    </lineage>
</organism>
<sequence>MSMVPLLGKNYFLKCFFKKILRKFILLKNFSFWCSGIIFDFVETVTMVRILLR</sequence>
<gene>
    <name evidence="1" type="ORF">MENTE1834_LOCUS42734</name>
</gene>
<protein>
    <submittedName>
        <fullName evidence="1">Uncharacterized protein</fullName>
    </submittedName>
</protein>
<dbReference type="Proteomes" id="UP001497535">
    <property type="component" value="Unassembled WGS sequence"/>
</dbReference>
<comment type="caution">
    <text evidence="1">The sequence shown here is derived from an EMBL/GenBank/DDBJ whole genome shotgun (WGS) entry which is preliminary data.</text>
</comment>
<dbReference type="EMBL" id="CAVMJV010000114">
    <property type="protein sequence ID" value="CAK5103341.1"/>
    <property type="molecule type" value="Genomic_DNA"/>
</dbReference>
<accession>A0ACB1AWM5</accession>
<evidence type="ECO:0000313" key="2">
    <source>
        <dbReference type="Proteomes" id="UP001497535"/>
    </source>
</evidence>
<keyword evidence="2" id="KW-1185">Reference proteome</keyword>
<reference evidence="1" key="1">
    <citation type="submission" date="2023-11" db="EMBL/GenBank/DDBJ databases">
        <authorList>
            <person name="Poullet M."/>
        </authorList>
    </citation>
    <scope>NUCLEOTIDE SEQUENCE</scope>
    <source>
        <strain evidence="1">E1834</strain>
    </source>
</reference>
<evidence type="ECO:0000313" key="1">
    <source>
        <dbReference type="EMBL" id="CAK5103341.1"/>
    </source>
</evidence>
<proteinExistence type="predicted"/>
<name>A0ACB1AWM5_MELEN</name>